<protein>
    <submittedName>
        <fullName evidence="2">Uncharacterized protein</fullName>
    </submittedName>
</protein>
<dbReference type="AlphaFoldDB" id="A0AAD1SPY4"/>
<sequence length="141" mass="15925">MSPQTEGWNRRSTPTRREKMGTAALNRQRPRNEPCTPASDHVVAGKSAVGSRGSRSKREELPALPPRRSGETTNRRAGTWVGQGARRGFLLGGRSRRARINTRNTRDRRSLTPRSRRSAREAVGRPFLGDREHTEKQNSRE</sequence>
<reference evidence="2" key="1">
    <citation type="submission" date="2022-03" db="EMBL/GenBank/DDBJ databases">
        <authorList>
            <person name="Alioto T."/>
            <person name="Alioto T."/>
            <person name="Gomez Garrido J."/>
        </authorList>
    </citation>
    <scope>NUCLEOTIDE SEQUENCE</scope>
</reference>
<name>A0AAD1SPY4_PELCU</name>
<gene>
    <name evidence="2" type="ORF">PECUL_23A046753</name>
</gene>
<evidence type="ECO:0000313" key="3">
    <source>
        <dbReference type="Proteomes" id="UP001295444"/>
    </source>
</evidence>
<feature type="region of interest" description="Disordered" evidence="1">
    <location>
        <begin position="1"/>
        <end position="141"/>
    </location>
</feature>
<feature type="compositionally biased region" description="Basic and acidic residues" evidence="1">
    <location>
        <begin position="118"/>
        <end position="141"/>
    </location>
</feature>
<evidence type="ECO:0000313" key="2">
    <source>
        <dbReference type="EMBL" id="CAH2304916.1"/>
    </source>
</evidence>
<evidence type="ECO:0000256" key="1">
    <source>
        <dbReference type="SAM" id="MobiDB-lite"/>
    </source>
</evidence>
<feature type="compositionally biased region" description="Polar residues" evidence="1">
    <location>
        <begin position="1"/>
        <end position="12"/>
    </location>
</feature>
<accession>A0AAD1SPY4</accession>
<organism evidence="2 3">
    <name type="scientific">Pelobates cultripes</name>
    <name type="common">Western spadefoot toad</name>
    <dbReference type="NCBI Taxonomy" id="61616"/>
    <lineage>
        <taxon>Eukaryota</taxon>
        <taxon>Metazoa</taxon>
        <taxon>Chordata</taxon>
        <taxon>Craniata</taxon>
        <taxon>Vertebrata</taxon>
        <taxon>Euteleostomi</taxon>
        <taxon>Amphibia</taxon>
        <taxon>Batrachia</taxon>
        <taxon>Anura</taxon>
        <taxon>Pelobatoidea</taxon>
        <taxon>Pelobatidae</taxon>
        <taxon>Pelobates</taxon>
    </lineage>
</organism>
<feature type="compositionally biased region" description="Low complexity" evidence="1">
    <location>
        <begin position="82"/>
        <end position="93"/>
    </location>
</feature>
<proteinExistence type="predicted"/>
<keyword evidence="3" id="KW-1185">Reference proteome</keyword>
<dbReference type="Proteomes" id="UP001295444">
    <property type="component" value="Chromosome 07"/>
</dbReference>
<dbReference type="EMBL" id="OW240918">
    <property type="protein sequence ID" value="CAH2304916.1"/>
    <property type="molecule type" value="Genomic_DNA"/>
</dbReference>